<protein>
    <submittedName>
        <fullName evidence="1">Uncharacterized protein</fullName>
    </submittedName>
</protein>
<keyword evidence="2" id="KW-1185">Reference proteome</keyword>
<dbReference type="EMBL" id="SJSO01000021">
    <property type="protein sequence ID" value="TCD19827.1"/>
    <property type="molecule type" value="Genomic_DNA"/>
</dbReference>
<dbReference type="Proteomes" id="UP000293925">
    <property type="component" value="Unassembled WGS sequence"/>
</dbReference>
<sequence length="76" mass="8314">MSRQLGSNNVLRAIGGTIHLHKARPPHYISVQLNSGLTNFSDSTDQANLLASKEKFSDGIFCFFFDAKKKEPFGGG</sequence>
<organism evidence="1 2">
    <name type="scientific">Pedobacter psychrodurus</name>
    <dbReference type="NCBI Taxonomy" id="2530456"/>
    <lineage>
        <taxon>Bacteria</taxon>
        <taxon>Pseudomonadati</taxon>
        <taxon>Bacteroidota</taxon>
        <taxon>Sphingobacteriia</taxon>
        <taxon>Sphingobacteriales</taxon>
        <taxon>Sphingobacteriaceae</taxon>
        <taxon>Pedobacter</taxon>
    </lineage>
</organism>
<proteinExistence type="predicted"/>
<evidence type="ECO:0000313" key="1">
    <source>
        <dbReference type="EMBL" id="TCD19827.1"/>
    </source>
</evidence>
<name>A0A4R0PLX9_9SPHI</name>
<accession>A0A4R0PLX9</accession>
<evidence type="ECO:0000313" key="2">
    <source>
        <dbReference type="Proteomes" id="UP000293925"/>
    </source>
</evidence>
<reference evidence="1 2" key="1">
    <citation type="submission" date="2019-02" db="EMBL/GenBank/DDBJ databases">
        <title>Pedobacter sp. RP-3-21 sp. nov., isolated from Arctic soil.</title>
        <authorList>
            <person name="Dahal R.H."/>
        </authorList>
    </citation>
    <scope>NUCLEOTIDE SEQUENCE [LARGE SCALE GENOMIC DNA]</scope>
    <source>
        <strain evidence="1 2">RP-3-21</strain>
    </source>
</reference>
<dbReference type="OrthoDB" id="771529at2"/>
<dbReference type="AlphaFoldDB" id="A0A4R0PLX9"/>
<dbReference type="RefSeq" id="WP_131533284.1">
    <property type="nucleotide sequence ID" value="NZ_SJSO01000021.1"/>
</dbReference>
<comment type="caution">
    <text evidence="1">The sequence shown here is derived from an EMBL/GenBank/DDBJ whole genome shotgun (WGS) entry which is preliminary data.</text>
</comment>
<gene>
    <name evidence="1" type="ORF">EZ456_20180</name>
</gene>